<comment type="caution">
    <text evidence="2">The sequence shown here is derived from an EMBL/GenBank/DDBJ whole genome shotgun (WGS) entry which is preliminary data.</text>
</comment>
<reference evidence="2 4" key="1">
    <citation type="journal article" date="2015" name="Genome Biol. Evol.">
        <title>Comparative Genomics of a Bacterivorous Green Alga Reveals Evolutionary Causalities and Consequences of Phago-Mixotrophic Mode of Nutrition.</title>
        <authorList>
            <person name="Burns J.A."/>
            <person name="Paasch A."/>
            <person name="Narechania A."/>
            <person name="Kim E."/>
        </authorList>
    </citation>
    <scope>NUCLEOTIDE SEQUENCE [LARGE SCALE GENOMIC DNA]</scope>
    <source>
        <strain evidence="2">PLY_AMNH</strain>
    </source>
</reference>
<evidence type="ECO:0000313" key="2">
    <source>
        <dbReference type="EMBL" id="KAK3247320.1"/>
    </source>
</evidence>
<dbReference type="AlphaFoldDB" id="A0AAE0C4L4"/>
<evidence type="ECO:0000313" key="3">
    <source>
        <dbReference type="EMBL" id="KAK3272016.1"/>
    </source>
</evidence>
<gene>
    <name evidence="3" type="ORF">CYMTET_19661</name>
    <name evidence="2" type="ORF">CYMTET_43178</name>
</gene>
<proteinExistence type="predicted"/>
<evidence type="ECO:0000256" key="1">
    <source>
        <dbReference type="SAM" id="MobiDB-lite"/>
    </source>
</evidence>
<feature type="compositionally biased region" description="Basic and acidic residues" evidence="1">
    <location>
        <begin position="92"/>
        <end position="106"/>
    </location>
</feature>
<organism evidence="2 4">
    <name type="scientific">Cymbomonas tetramitiformis</name>
    <dbReference type="NCBI Taxonomy" id="36881"/>
    <lineage>
        <taxon>Eukaryota</taxon>
        <taxon>Viridiplantae</taxon>
        <taxon>Chlorophyta</taxon>
        <taxon>Pyramimonadophyceae</taxon>
        <taxon>Pyramimonadales</taxon>
        <taxon>Pyramimonadaceae</taxon>
        <taxon>Cymbomonas</taxon>
    </lineage>
</organism>
<dbReference type="Proteomes" id="UP001190700">
    <property type="component" value="Unassembled WGS sequence"/>
</dbReference>
<dbReference type="EMBL" id="LGRX02029066">
    <property type="protein sequence ID" value="KAK3247320.1"/>
    <property type="molecule type" value="Genomic_DNA"/>
</dbReference>
<feature type="compositionally biased region" description="Low complexity" evidence="1">
    <location>
        <begin position="59"/>
        <end position="70"/>
    </location>
</feature>
<sequence>MKTGEDTIVAEGKADKDQDAKKKLADQAAANSLLEKSAQGLATREAARKTGKREYAKLNNNLSQLENNELSDGKTKARGSSGSFSASLDSFMQERKAAREAKEKDKAKRYELKERELKLKEEQWQLELQERRLRLAREELDLEERRAKQA</sequence>
<accession>A0AAE0C4L4</accession>
<feature type="region of interest" description="Disordered" evidence="1">
    <location>
        <begin position="59"/>
        <end position="106"/>
    </location>
</feature>
<dbReference type="EMBL" id="LGRX02009203">
    <property type="protein sequence ID" value="KAK3272016.1"/>
    <property type="molecule type" value="Genomic_DNA"/>
</dbReference>
<feature type="region of interest" description="Disordered" evidence="1">
    <location>
        <begin position="1"/>
        <end position="23"/>
    </location>
</feature>
<keyword evidence="4" id="KW-1185">Reference proteome</keyword>
<reference evidence="2" key="2">
    <citation type="submission" date="2023-06" db="EMBL/GenBank/DDBJ databases">
        <title>Long-read-based genome assembly of the green algal bacterivore Cymbomonas tetramitiformis.</title>
        <authorList>
            <person name="Gyaltshen Y."/>
            <person name="Rozenberg A."/>
            <person name="Paasch A."/>
            <person name="Burns J.A."/>
            <person name="Warring S."/>
            <person name="Larson R."/>
            <person name="Maurer-Alcala X."/>
            <person name="Dacks J."/>
            <person name="Kim E."/>
        </authorList>
    </citation>
    <scope>NUCLEOTIDE SEQUENCE</scope>
    <source>
        <strain evidence="2">PLY_AMNH</strain>
    </source>
</reference>
<name>A0AAE0C4L4_9CHLO</name>
<protein>
    <submittedName>
        <fullName evidence="2">Uncharacterized protein</fullName>
    </submittedName>
</protein>
<feature type="compositionally biased region" description="Basic and acidic residues" evidence="1">
    <location>
        <begin position="12"/>
        <end position="23"/>
    </location>
</feature>
<feature type="compositionally biased region" description="Low complexity" evidence="1">
    <location>
        <begin position="79"/>
        <end position="91"/>
    </location>
</feature>
<evidence type="ECO:0000313" key="4">
    <source>
        <dbReference type="Proteomes" id="UP001190700"/>
    </source>
</evidence>